<comment type="caution">
    <text evidence="2">The sequence shown here is derived from an EMBL/GenBank/DDBJ whole genome shotgun (WGS) entry which is preliminary data.</text>
</comment>
<feature type="compositionally biased region" description="Polar residues" evidence="1">
    <location>
        <begin position="1"/>
        <end position="12"/>
    </location>
</feature>
<protein>
    <submittedName>
        <fullName evidence="2">Uncharacterized protein</fullName>
    </submittedName>
</protein>
<evidence type="ECO:0000313" key="2">
    <source>
        <dbReference type="EMBL" id="GFD59854.1"/>
    </source>
</evidence>
<name>A0A699XV67_TANCI</name>
<feature type="region of interest" description="Disordered" evidence="1">
    <location>
        <begin position="1"/>
        <end position="77"/>
    </location>
</feature>
<feature type="non-terminal residue" evidence="2">
    <location>
        <position position="77"/>
    </location>
</feature>
<sequence length="77" mass="8491">SERSLDSSSLTVGPSHKRCRSPTTLVPSSTHVSRSITRTHADLLPPCKKFKDSYSPENSREEHVEIDTANEEAVANL</sequence>
<feature type="non-terminal residue" evidence="2">
    <location>
        <position position="1"/>
    </location>
</feature>
<dbReference type="EMBL" id="BKCJ011870204">
    <property type="protein sequence ID" value="GFD59854.1"/>
    <property type="molecule type" value="Genomic_DNA"/>
</dbReference>
<evidence type="ECO:0000256" key="1">
    <source>
        <dbReference type="SAM" id="MobiDB-lite"/>
    </source>
</evidence>
<organism evidence="2">
    <name type="scientific">Tanacetum cinerariifolium</name>
    <name type="common">Dalmatian daisy</name>
    <name type="synonym">Chrysanthemum cinerariifolium</name>
    <dbReference type="NCBI Taxonomy" id="118510"/>
    <lineage>
        <taxon>Eukaryota</taxon>
        <taxon>Viridiplantae</taxon>
        <taxon>Streptophyta</taxon>
        <taxon>Embryophyta</taxon>
        <taxon>Tracheophyta</taxon>
        <taxon>Spermatophyta</taxon>
        <taxon>Magnoliopsida</taxon>
        <taxon>eudicotyledons</taxon>
        <taxon>Gunneridae</taxon>
        <taxon>Pentapetalae</taxon>
        <taxon>asterids</taxon>
        <taxon>campanulids</taxon>
        <taxon>Asterales</taxon>
        <taxon>Asteraceae</taxon>
        <taxon>Asteroideae</taxon>
        <taxon>Anthemideae</taxon>
        <taxon>Anthemidinae</taxon>
        <taxon>Tanacetum</taxon>
    </lineage>
</organism>
<dbReference type="AlphaFoldDB" id="A0A699XV67"/>
<feature type="compositionally biased region" description="Basic and acidic residues" evidence="1">
    <location>
        <begin position="49"/>
        <end position="66"/>
    </location>
</feature>
<gene>
    <name evidence="2" type="ORF">Tci_931823</name>
</gene>
<feature type="compositionally biased region" description="Polar residues" evidence="1">
    <location>
        <begin position="21"/>
        <end position="38"/>
    </location>
</feature>
<proteinExistence type="predicted"/>
<reference evidence="2" key="1">
    <citation type="journal article" date="2019" name="Sci. Rep.">
        <title>Draft genome of Tanacetum cinerariifolium, the natural source of mosquito coil.</title>
        <authorList>
            <person name="Yamashiro T."/>
            <person name="Shiraishi A."/>
            <person name="Satake H."/>
            <person name="Nakayama K."/>
        </authorList>
    </citation>
    <scope>NUCLEOTIDE SEQUENCE</scope>
</reference>
<accession>A0A699XV67</accession>